<evidence type="ECO:0000313" key="6">
    <source>
        <dbReference type="EMBL" id="MDR7089843.1"/>
    </source>
</evidence>
<evidence type="ECO:0000256" key="4">
    <source>
        <dbReference type="ARBA" id="ARBA00022840"/>
    </source>
</evidence>
<comment type="similarity">
    <text evidence="1">Belongs to the ABC transporter superfamily.</text>
</comment>
<evidence type="ECO:0000313" key="7">
    <source>
        <dbReference type="Proteomes" id="UP001253595"/>
    </source>
</evidence>
<reference evidence="6 7" key="1">
    <citation type="submission" date="2023-07" db="EMBL/GenBank/DDBJ databases">
        <title>Sorghum-associated microbial communities from plants grown in Nebraska, USA.</title>
        <authorList>
            <person name="Schachtman D."/>
        </authorList>
    </citation>
    <scope>NUCLEOTIDE SEQUENCE [LARGE SCALE GENOMIC DNA]</scope>
    <source>
        <strain evidence="6 7">BE190</strain>
    </source>
</reference>
<organism evidence="6 7">
    <name type="scientific">Cellvibrio fibrivorans</name>
    <dbReference type="NCBI Taxonomy" id="126350"/>
    <lineage>
        <taxon>Bacteria</taxon>
        <taxon>Pseudomonadati</taxon>
        <taxon>Pseudomonadota</taxon>
        <taxon>Gammaproteobacteria</taxon>
        <taxon>Cellvibrionales</taxon>
        <taxon>Cellvibrionaceae</taxon>
        <taxon>Cellvibrio</taxon>
    </lineage>
</organism>
<dbReference type="InterPro" id="IPR003439">
    <property type="entry name" value="ABC_transporter-like_ATP-bd"/>
</dbReference>
<keyword evidence="4 6" id="KW-0067">ATP-binding</keyword>
<sequence length="327" mass="35482">MLTVSKLKRAYGDFVAADAVDFSIAKGEIVGLLGHNGAGKTTVMKMLSGYLEPSAGQIFFEGKLLADHLKAQQQKIGYLPESLPVYPELSVGEYLDYAAELKGLRGLEKQHEVKRVVNATDIAAKLLAPIATLSRGYKQRVGVAQALLGKPRLLILDEPTNGLDPQQTLQMRELIRAIAKDATVILSTHIMQEVDALCDRVLMMRAGRLVLDEKLAELRISRSLLLTSNLAAAELQKLLSAITGVKAIDLLTSQNNETHVRVHMGEAGDVKAISAGIGKAIISSGAELYQLQPETRDLESLFREVNSNLPLTNVSSNNKKEVLDHAA</sequence>
<feature type="domain" description="ABC transporter" evidence="5">
    <location>
        <begin position="2"/>
        <end position="231"/>
    </location>
</feature>
<dbReference type="SUPFAM" id="SSF52540">
    <property type="entry name" value="P-loop containing nucleoside triphosphate hydrolases"/>
    <property type="match status" value="1"/>
</dbReference>
<gene>
    <name evidence="6" type="ORF">J2X05_001865</name>
</gene>
<dbReference type="Proteomes" id="UP001253595">
    <property type="component" value="Unassembled WGS sequence"/>
</dbReference>
<dbReference type="Pfam" id="PF00005">
    <property type="entry name" value="ABC_tran"/>
    <property type="match status" value="1"/>
</dbReference>
<name>A0ABU1UXH2_9GAMM</name>
<comment type="caution">
    <text evidence="6">The sequence shown here is derived from an EMBL/GenBank/DDBJ whole genome shotgun (WGS) entry which is preliminary data.</text>
</comment>
<protein>
    <submittedName>
        <fullName evidence="6">ABC-2 type transport system ATP-binding protein</fullName>
    </submittedName>
</protein>
<proteinExistence type="inferred from homology"/>
<dbReference type="SMART" id="SM00382">
    <property type="entry name" value="AAA"/>
    <property type="match status" value="1"/>
</dbReference>
<dbReference type="PANTHER" id="PTHR43335">
    <property type="entry name" value="ABC TRANSPORTER, ATP-BINDING PROTEIN"/>
    <property type="match status" value="1"/>
</dbReference>
<dbReference type="InterPro" id="IPR027417">
    <property type="entry name" value="P-loop_NTPase"/>
</dbReference>
<evidence type="ECO:0000259" key="5">
    <source>
        <dbReference type="PROSITE" id="PS50893"/>
    </source>
</evidence>
<dbReference type="PANTHER" id="PTHR43335:SF4">
    <property type="entry name" value="ABC TRANSPORTER, ATP-BINDING PROTEIN"/>
    <property type="match status" value="1"/>
</dbReference>
<dbReference type="CDD" id="cd03230">
    <property type="entry name" value="ABC_DR_subfamily_A"/>
    <property type="match status" value="1"/>
</dbReference>
<keyword evidence="2" id="KW-0813">Transport</keyword>
<dbReference type="GO" id="GO:0005524">
    <property type="term" value="F:ATP binding"/>
    <property type="evidence" value="ECO:0007669"/>
    <property type="project" value="UniProtKB-KW"/>
</dbReference>
<dbReference type="Gene3D" id="3.40.50.300">
    <property type="entry name" value="P-loop containing nucleotide triphosphate hydrolases"/>
    <property type="match status" value="1"/>
</dbReference>
<accession>A0ABU1UXH2</accession>
<dbReference type="RefSeq" id="WP_310071602.1">
    <property type="nucleotide sequence ID" value="NZ_JAVDVX010000003.1"/>
</dbReference>
<dbReference type="InterPro" id="IPR003593">
    <property type="entry name" value="AAA+_ATPase"/>
</dbReference>
<evidence type="ECO:0000256" key="2">
    <source>
        <dbReference type="ARBA" id="ARBA00022448"/>
    </source>
</evidence>
<keyword evidence="7" id="KW-1185">Reference proteome</keyword>
<evidence type="ECO:0000256" key="1">
    <source>
        <dbReference type="ARBA" id="ARBA00005417"/>
    </source>
</evidence>
<keyword evidence="3" id="KW-0547">Nucleotide-binding</keyword>
<dbReference type="EMBL" id="JAVDVX010000003">
    <property type="protein sequence ID" value="MDR7089843.1"/>
    <property type="molecule type" value="Genomic_DNA"/>
</dbReference>
<evidence type="ECO:0000256" key="3">
    <source>
        <dbReference type="ARBA" id="ARBA00022741"/>
    </source>
</evidence>
<dbReference type="PROSITE" id="PS50893">
    <property type="entry name" value="ABC_TRANSPORTER_2"/>
    <property type="match status" value="1"/>
</dbReference>